<dbReference type="Gene3D" id="3.30.200.20">
    <property type="entry name" value="Phosphorylase Kinase, domain 1"/>
    <property type="match status" value="1"/>
</dbReference>
<evidence type="ECO:0008006" key="4">
    <source>
        <dbReference type="Google" id="ProtNLM"/>
    </source>
</evidence>
<name>E3MKL6_CAERE</name>
<dbReference type="EMBL" id="DS268452">
    <property type="protein sequence ID" value="EFP03999.1"/>
    <property type="molecule type" value="Genomic_DNA"/>
</dbReference>
<evidence type="ECO:0000313" key="2">
    <source>
        <dbReference type="EMBL" id="EFP03999.1"/>
    </source>
</evidence>
<dbReference type="InParanoid" id="E3MKL6"/>
<feature type="transmembrane region" description="Helical" evidence="1">
    <location>
        <begin position="93"/>
        <end position="112"/>
    </location>
</feature>
<dbReference type="HOGENOM" id="CLU_2040248_0_0_1"/>
<keyword evidence="1" id="KW-1133">Transmembrane helix</keyword>
<protein>
    <recommendedName>
        <fullName evidence="4">Protein kinase domain-containing protein</fullName>
    </recommendedName>
</protein>
<dbReference type="SUPFAM" id="SSF56112">
    <property type="entry name" value="Protein kinase-like (PK-like)"/>
    <property type="match status" value="1"/>
</dbReference>
<accession>E3MKL6</accession>
<proteinExistence type="predicted"/>
<reference evidence="2" key="1">
    <citation type="submission" date="2007-07" db="EMBL/GenBank/DDBJ databases">
        <title>PCAP assembly of the Caenorhabditis remanei genome.</title>
        <authorList>
            <consortium name="The Caenorhabditis remanei Sequencing Consortium"/>
            <person name="Wilson R.K."/>
        </authorList>
    </citation>
    <scope>NUCLEOTIDE SEQUENCE [LARGE SCALE GENOMIC DNA]</scope>
    <source>
        <strain evidence="2">PB4641</strain>
    </source>
</reference>
<keyword evidence="3" id="KW-1185">Reference proteome</keyword>
<organism evidence="3">
    <name type="scientific">Caenorhabditis remanei</name>
    <name type="common">Caenorhabditis vulgaris</name>
    <dbReference type="NCBI Taxonomy" id="31234"/>
    <lineage>
        <taxon>Eukaryota</taxon>
        <taxon>Metazoa</taxon>
        <taxon>Ecdysozoa</taxon>
        <taxon>Nematoda</taxon>
        <taxon>Chromadorea</taxon>
        <taxon>Rhabditida</taxon>
        <taxon>Rhabditina</taxon>
        <taxon>Rhabditomorpha</taxon>
        <taxon>Rhabditoidea</taxon>
        <taxon>Rhabditidae</taxon>
        <taxon>Peloderinae</taxon>
        <taxon>Caenorhabditis</taxon>
    </lineage>
</organism>
<sequence>MSNTIKLKVLGKGKFGEVVLMRNKTNIDEVYALKQKPFINDFLDRETLFPILVYQLTILVKEKKLCSPDPLVLTSTWLLNVLRKNTEDLQLTFGRLVWFFCLCLLVNALGVLRKSEFIKIT</sequence>
<dbReference type="AlphaFoldDB" id="E3MKL6"/>
<keyword evidence="1" id="KW-0472">Membrane</keyword>
<gene>
    <name evidence="2" type="ORF">CRE_27632</name>
</gene>
<evidence type="ECO:0000256" key="1">
    <source>
        <dbReference type="SAM" id="Phobius"/>
    </source>
</evidence>
<dbReference type="InterPro" id="IPR011009">
    <property type="entry name" value="Kinase-like_dom_sf"/>
</dbReference>
<dbReference type="Proteomes" id="UP000008281">
    <property type="component" value="Unassembled WGS sequence"/>
</dbReference>
<keyword evidence="1" id="KW-0812">Transmembrane</keyword>
<evidence type="ECO:0000313" key="3">
    <source>
        <dbReference type="Proteomes" id="UP000008281"/>
    </source>
</evidence>